<name>A0A433ZZ05_MORMO</name>
<protein>
    <submittedName>
        <fullName evidence="1">Uncharacterized protein</fullName>
    </submittedName>
</protein>
<reference evidence="1 2" key="1">
    <citation type="submission" date="2017-08" db="EMBL/GenBank/DDBJ databases">
        <title>Draft genome sequence of pheromone producing symbiont Morganella morganii, of the female New Zealand grass grub Costelytra giveni.</title>
        <authorList>
            <person name="Laugraud A."/>
            <person name="Young S.D."/>
            <person name="Hurst M.H."/>
        </authorList>
    </citation>
    <scope>NUCLEOTIDE SEQUENCE [LARGE SCALE GENOMIC DNA]</scope>
    <source>
        <strain evidence="1 2">MMsCG</strain>
    </source>
</reference>
<sequence length="91" mass="10768">MRKHFDGKYEAEIIYRPADYAVFLSQLSTMNAEPFVINNKAELAEYRERLREKAGTSGLTDDMIEKQNYKRLVSRCRKITVPNHDHNIQHR</sequence>
<proteinExistence type="predicted"/>
<evidence type="ECO:0000313" key="1">
    <source>
        <dbReference type="EMBL" id="RUT67363.1"/>
    </source>
</evidence>
<evidence type="ECO:0000313" key="2">
    <source>
        <dbReference type="Proteomes" id="UP000286908"/>
    </source>
</evidence>
<gene>
    <name evidence="1" type="ORF">CKG00_03925</name>
</gene>
<dbReference type="Proteomes" id="UP000286908">
    <property type="component" value="Unassembled WGS sequence"/>
</dbReference>
<comment type="caution">
    <text evidence="1">The sequence shown here is derived from an EMBL/GenBank/DDBJ whole genome shotgun (WGS) entry which is preliminary data.</text>
</comment>
<organism evidence="1 2">
    <name type="scientific">Morganella morganii</name>
    <name type="common">Proteus morganii</name>
    <dbReference type="NCBI Taxonomy" id="582"/>
    <lineage>
        <taxon>Bacteria</taxon>
        <taxon>Pseudomonadati</taxon>
        <taxon>Pseudomonadota</taxon>
        <taxon>Gammaproteobacteria</taxon>
        <taxon>Enterobacterales</taxon>
        <taxon>Morganellaceae</taxon>
        <taxon>Morganella</taxon>
    </lineage>
</organism>
<dbReference type="EMBL" id="NRQY01000001">
    <property type="protein sequence ID" value="RUT67363.1"/>
    <property type="molecule type" value="Genomic_DNA"/>
</dbReference>
<dbReference type="AlphaFoldDB" id="A0A433ZZ05"/>
<dbReference type="OrthoDB" id="8443111at2"/>
<accession>A0A433ZZ05</accession>